<sequence>MMIRSVVLLATIFVAFIELQAQNVTLEGINTLQEFVSKTKKGSWEEVKNKKGISINYRDLVVSETIETRELSVRFNIKYSSIDSLIAHIKMPKHVRNWNDAVREISLLINNKRSWISHTVYDIPFPFKQQDLVTYSTLNKDGDVIILSSKSIPNYIQPKKGVHREGYNLSEWRLTTSNNEVVEVEFCAISLTNSSIPRFLKDPIIQRNLINSFINLKQGLL</sequence>
<reference evidence="1 2" key="1">
    <citation type="submission" date="2023-09" db="EMBL/GenBank/DDBJ databases">
        <authorList>
            <person name="Rey-Velasco X."/>
        </authorList>
    </citation>
    <scope>NUCLEOTIDE SEQUENCE [LARGE SCALE GENOMIC DNA]</scope>
    <source>
        <strain evidence="1 2">P050</strain>
    </source>
</reference>
<dbReference type="Gene3D" id="3.30.530.20">
    <property type="match status" value="1"/>
</dbReference>
<gene>
    <name evidence="1" type="ORF">RM519_01930</name>
</gene>
<dbReference type="EMBL" id="JAVRHV010000001">
    <property type="protein sequence ID" value="MDT0551994.1"/>
    <property type="molecule type" value="Genomic_DNA"/>
</dbReference>
<organism evidence="1 2">
    <name type="scientific">Urechidicola vernalis</name>
    <dbReference type="NCBI Taxonomy" id="3075600"/>
    <lineage>
        <taxon>Bacteria</taxon>
        <taxon>Pseudomonadati</taxon>
        <taxon>Bacteroidota</taxon>
        <taxon>Flavobacteriia</taxon>
        <taxon>Flavobacteriales</taxon>
        <taxon>Flavobacteriaceae</taxon>
        <taxon>Urechidicola</taxon>
    </lineage>
</organism>
<name>A0ABU2Y1B5_9FLAO</name>
<proteinExistence type="predicted"/>
<comment type="caution">
    <text evidence="1">The sequence shown here is derived from an EMBL/GenBank/DDBJ whole genome shotgun (WGS) entry which is preliminary data.</text>
</comment>
<keyword evidence="2" id="KW-1185">Reference proteome</keyword>
<dbReference type="SUPFAM" id="SSF55961">
    <property type="entry name" value="Bet v1-like"/>
    <property type="match status" value="1"/>
</dbReference>
<dbReference type="Proteomes" id="UP001252186">
    <property type="component" value="Unassembled WGS sequence"/>
</dbReference>
<dbReference type="RefSeq" id="WP_311591816.1">
    <property type="nucleotide sequence ID" value="NZ_JAVRHV010000001.1"/>
</dbReference>
<evidence type="ECO:0000313" key="2">
    <source>
        <dbReference type="Proteomes" id="UP001252186"/>
    </source>
</evidence>
<evidence type="ECO:0000313" key="1">
    <source>
        <dbReference type="EMBL" id="MDT0551994.1"/>
    </source>
</evidence>
<dbReference type="InterPro" id="IPR023393">
    <property type="entry name" value="START-like_dom_sf"/>
</dbReference>
<protein>
    <recommendedName>
        <fullName evidence="3">START domain-containing protein</fullName>
    </recommendedName>
</protein>
<accession>A0ABU2Y1B5</accession>
<evidence type="ECO:0008006" key="3">
    <source>
        <dbReference type="Google" id="ProtNLM"/>
    </source>
</evidence>